<dbReference type="InterPro" id="IPR005224">
    <property type="entry name" value="SfsA"/>
</dbReference>
<feature type="region of interest" description="Disordered" evidence="2">
    <location>
        <begin position="238"/>
        <end position="259"/>
    </location>
</feature>
<feature type="domain" description="Sugar fermentation stimulation protein C-terminal" evidence="3">
    <location>
        <begin position="82"/>
        <end position="222"/>
    </location>
</feature>
<dbReference type="OrthoDB" id="9802365at2"/>
<dbReference type="GO" id="GO:0003677">
    <property type="term" value="F:DNA binding"/>
    <property type="evidence" value="ECO:0007669"/>
    <property type="project" value="InterPro"/>
</dbReference>
<reference evidence="5 6" key="1">
    <citation type="submission" date="2019-09" db="EMBL/GenBank/DDBJ databases">
        <title>Whole-genome sequence of the purple sulfur bacterium Thiohalocapsa marina DSM 19078.</title>
        <authorList>
            <person name="Kyndt J.A."/>
            <person name="Meyer T.E."/>
        </authorList>
    </citation>
    <scope>NUCLEOTIDE SEQUENCE [LARGE SCALE GENOMIC DNA]</scope>
    <source>
        <strain evidence="5 6">DSM 19078</strain>
    </source>
</reference>
<dbReference type="InterPro" id="IPR041465">
    <property type="entry name" value="SfsA_N"/>
</dbReference>
<dbReference type="AlphaFoldDB" id="A0A5M8FMQ2"/>
<keyword evidence="6" id="KW-1185">Reference proteome</keyword>
<dbReference type="NCBIfam" id="TIGR00230">
    <property type="entry name" value="sfsA"/>
    <property type="match status" value="1"/>
</dbReference>
<dbReference type="PANTHER" id="PTHR30545:SF2">
    <property type="entry name" value="SUGAR FERMENTATION STIMULATION PROTEIN A"/>
    <property type="match status" value="1"/>
</dbReference>
<dbReference type="Gene3D" id="3.40.1350.60">
    <property type="match status" value="1"/>
</dbReference>
<dbReference type="Pfam" id="PF03749">
    <property type="entry name" value="SfsA"/>
    <property type="match status" value="1"/>
</dbReference>
<name>A0A5M8FMQ2_9GAMM</name>
<evidence type="ECO:0000313" key="5">
    <source>
        <dbReference type="EMBL" id="KAA6185774.1"/>
    </source>
</evidence>
<protein>
    <recommendedName>
        <fullName evidence="1">Sugar fermentation stimulation protein homolog</fullName>
    </recommendedName>
</protein>
<dbReference type="CDD" id="cd22359">
    <property type="entry name" value="SfsA-like_bacterial"/>
    <property type="match status" value="1"/>
</dbReference>
<dbReference type="Pfam" id="PF17746">
    <property type="entry name" value="SfsA_N"/>
    <property type="match status" value="1"/>
</dbReference>
<evidence type="ECO:0000256" key="1">
    <source>
        <dbReference type="HAMAP-Rule" id="MF_00095"/>
    </source>
</evidence>
<feature type="domain" description="SfsA N-terminal OB" evidence="4">
    <location>
        <begin position="12"/>
        <end position="78"/>
    </location>
</feature>
<dbReference type="InterPro" id="IPR040452">
    <property type="entry name" value="SfsA_C"/>
</dbReference>
<sequence>MQLPTLTAGRIVRRYKRFLADVTLADGTTVVAHVPNTGSMAGCWEPGAPVQLSHSDDPRRKLAWTLERVDMGGGWIGINTARPNAVIAEGIASGAIPPLAGYPRLRREVAYRAADGSAGRLDIGLGDDAQPFRPRVLVEVKNVTLLDGDCLRFPDARTERGRRHLDLLMAAVAEGLRGVMVFALNRPEGDRFAPAWAIDQAYGERLQQAAAAGVEVMALRLLHEADGIRVGASVPVDLQQDGSRQDGSRQGGFQQDGSG</sequence>
<dbReference type="EMBL" id="VWXX01000007">
    <property type="protein sequence ID" value="KAA6185774.1"/>
    <property type="molecule type" value="Genomic_DNA"/>
</dbReference>
<evidence type="ECO:0000259" key="4">
    <source>
        <dbReference type="Pfam" id="PF17746"/>
    </source>
</evidence>
<evidence type="ECO:0000259" key="3">
    <source>
        <dbReference type="Pfam" id="PF03749"/>
    </source>
</evidence>
<comment type="caution">
    <text evidence="5">The sequence shown here is derived from an EMBL/GenBank/DDBJ whole genome shotgun (WGS) entry which is preliminary data.</text>
</comment>
<dbReference type="PANTHER" id="PTHR30545">
    <property type="entry name" value="SUGAR FERMENTATION STIMULATION PROTEIN A"/>
    <property type="match status" value="1"/>
</dbReference>
<dbReference type="Proteomes" id="UP000322981">
    <property type="component" value="Unassembled WGS sequence"/>
</dbReference>
<organism evidence="5 6">
    <name type="scientific">Thiohalocapsa marina</name>
    <dbReference type="NCBI Taxonomy" id="424902"/>
    <lineage>
        <taxon>Bacteria</taxon>
        <taxon>Pseudomonadati</taxon>
        <taxon>Pseudomonadota</taxon>
        <taxon>Gammaproteobacteria</taxon>
        <taxon>Chromatiales</taxon>
        <taxon>Chromatiaceae</taxon>
        <taxon>Thiohalocapsa</taxon>
    </lineage>
</organism>
<dbReference type="RefSeq" id="WP_150091875.1">
    <property type="nucleotide sequence ID" value="NZ_JBFUOH010000048.1"/>
</dbReference>
<gene>
    <name evidence="1 5" type="primary">sfsA</name>
    <name evidence="5" type="ORF">F2Q65_07160</name>
</gene>
<dbReference type="Gene3D" id="2.40.50.580">
    <property type="match status" value="1"/>
</dbReference>
<comment type="similarity">
    <text evidence="1">Belongs to the SfsA family.</text>
</comment>
<accession>A0A5M8FMQ2</accession>
<evidence type="ECO:0000313" key="6">
    <source>
        <dbReference type="Proteomes" id="UP000322981"/>
    </source>
</evidence>
<proteinExistence type="inferred from homology"/>
<evidence type="ECO:0000256" key="2">
    <source>
        <dbReference type="SAM" id="MobiDB-lite"/>
    </source>
</evidence>
<dbReference type="HAMAP" id="MF_00095">
    <property type="entry name" value="SfsA"/>
    <property type="match status" value="1"/>
</dbReference>